<feature type="compositionally biased region" description="Polar residues" evidence="3">
    <location>
        <begin position="655"/>
        <end position="682"/>
    </location>
</feature>
<reference evidence="5" key="1">
    <citation type="journal article" date="2023" name="BMC Genomics">
        <title>Chromosome-level genome assemblies of Cutaneotrichosporon spp. (Trichosporonales, Basidiomycota) reveal imbalanced evolution between nucleotide sequences and chromosome synteny.</title>
        <authorList>
            <person name="Kobayashi Y."/>
            <person name="Kayamori A."/>
            <person name="Aoki K."/>
            <person name="Shiwa Y."/>
            <person name="Matsutani M."/>
            <person name="Fujita N."/>
            <person name="Sugita T."/>
            <person name="Iwasaki W."/>
            <person name="Tanaka N."/>
            <person name="Takashima M."/>
        </authorList>
    </citation>
    <scope>NUCLEOTIDE SEQUENCE</scope>
    <source>
        <strain evidence="5">HIS019</strain>
    </source>
</reference>
<name>A0AA48QVY1_9TREE</name>
<dbReference type="EMBL" id="AP028215">
    <property type="protein sequence ID" value="BEI91815.1"/>
    <property type="molecule type" value="Genomic_DNA"/>
</dbReference>
<dbReference type="PANTHER" id="PTHR46093:SF3">
    <property type="entry name" value="ACYL-COA-BINDING DOMAIN-CONTAINING PROTEIN 4"/>
    <property type="match status" value="1"/>
</dbReference>
<protein>
    <recommendedName>
        <fullName evidence="7">Galactose oxidase</fullName>
    </recommendedName>
</protein>
<dbReference type="RefSeq" id="XP_060457080.1">
    <property type="nucleotide sequence ID" value="XM_060600492.1"/>
</dbReference>
<keyword evidence="4" id="KW-1133">Transmembrane helix</keyword>
<gene>
    <name evidence="5" type="ORF">CcaverHIS019_0406350</name>
</gene>
<feature type="region of interest" description="Disordered" evidence="3">
    <location>
        <begin position="491"/>
        <end position="526"/>
    </location>
</feature>
<keyword evidence="4" id="KW-0812">Transmembrane</keyword>
<evidence type="ECO:0000313" key="5">
    <source>
        <dbReference type="EMBL" id="BEI91815.1"/>
    </source>
</evidence>
<accession>A0AA48QVY1</accession>
<dbReference type="GeneID" id="85495685"/>
<dbReference type="Gene3D" id="2.120.10.80">
    <property type="entry name" value="Kelch-type beta propeller"/>
    <property type="match status" value="2"/>
</dbReference>
<organism evidence="5 6">
    <name type="scientific">Cutaneotrichosporon cavernicola</name>
    <dbReference type="NCBI Taxonomy" id="279322"/>
    <lineage>
        <taxon>Eukaryota</taxon>
        <taxon>Fungi</taxon>
        <taxon>Dikarya</taxon>
        <taxon>Basidiomycota</taxon>
        <taxon>Agaricomycotina</taxon>
        <taxon>Tremellomycetes</taxon>
        <taxon>Trichosporonales</taxon>
        <taxon>Trichosporonaceae</taxon>
        <taxon>Cutaneotrichosporon</taxon>
    </lineage>
</organism>
<dbReference type="Pfam" id="PF24681">
    <property type="entry name" value="Kelch_KLHDC2_KLHL20_DRC7"/>
    <property type="match status" value="1"/>
</dbReference>
<dbReference type="SUPFAM" id="SSF50965">
    <property type="entry name" value="Galactose oxidase, central domain"/>
    <property type="match status" value="1"/>
</dbReference>
<feature type="region of interest" description="Disordered" evidence="3">
    <location>
        <begin position="542"/>
        <end position="580"/>
    </location>
</feature>
<feature type="compositionally biased region" description="Low complexity" evidence="3">
    <location>
        <begin position="704"/>
        <end position="716"/>
    </location>
</feature>
<feature type="transmembrane region" description="Helical" evidence="4">
    <location>
        <begin position="366"/>
        <end position="385"/>
    </location>
</feature>
<evidence type="ECO:0000256" key="2">
    <source>
        <dbReference type="ARBA" id="ARBA00022737"/>
    </source>
</evidence>
<dbReference type="Proteomes" id="UP001233271">
    <property type="component" value="Chromosome 4"/>
</dbReference>
<feature type="compositionally biased region" description="Basic and acidic residues" evidence="3">
    <location>
        <begin position="554"/>
        <end position="574"/>
    </location>
</feature>
<dbReference type="KEGG" id="ccac:CcaHIS019_0406350"/>
<feature type="region of interest" description="Disordered" evidence="3">
    <location>
        <begin position="655"/>
        <end position="725"/>
    </location>
</feature>
<dbReference type="InterPro" id="IPR015915">
    <property type="entry name" value="Kelch-typ_b-propeller"/>
</dbReference>
<evidence type="ECO:0000256" key="1">
    <source>
        <dbReference type="ARBA" id="ARBA00022441"/>
    </source>
</evidence>
<feature type="region of interest" description="Disordered" evidence="3">
    <location>
        <begin position="598"/>
        <end position="625"/>
    </location>
</feature>
<dbReference type="InterPro" id="IPR011043">
    <property type="entry name" value="Gal_Oxase/kelch_b-propeller"/>
</dbReference>
<keyword evidence="1" id="KW-0880">Kelch repeat</keyword>
<keyword evidence="4" id="KW-0472">Membrane</keyword>
<keyword evidence="2" id="KW-0677">Repeat</keyword>
<evidence type="ECO:0000256" key="3">
    <source>
        <dbReference type="SAM" id="MobiDB-lite"/>
    </source>
</evidence>
<evidence type="ECO:0008006" key="7">
    <source>
        <dbReference type="Google" id="ProtNLM"/>
    </source>
</evidence>
<proteinExistence type="predicted"/>
<dbReference type="PANTHER" id="PTHR46093">
    <property type="entry name" value="ACYL-COA-BINDING DOMAIN-CONTAINING PROTEIN 5"/>
    <property type="match status" value="1"/>
</dbReference>
<evidence type="ECO:0000256" key="4">
    <source>
        <dbReference type="SAM" id="Phobius"/>
    </source>
</evidence>
<evidence type="ECO:0000313" key="6">
    <source>
        <dbReference type="Proteomes" id="UP001233271"/>
    </source>
</evidence>
<keyword evidence="6" id="KW-1185">Reference proteome</keyword>
<dbReference type="SUPFAM" id="SSF117281">
    <property type="entry name" value="Kelch motif"/>
    <property type="match status" value="1"/>
</dbReference>
<sequence length="725" mass="77187">MLHLLFIPSAQALNPTARWGHRAAYVDSKQAMYVVGGSVAGAGTQITNEVLVLPLNSSATWTDGPTSGLPAHAFASMALQDDTLVVVGGMTASCASDGIAHSLDLSNGQWTSASPTSLHRRHGAAAAPIHDGIMVVGGIADTSTCHNSASAYAAADTLPVPVTDSAVSSAKLPSSLTGTNLAVADFALASTSEAVYLAGGQAADGTLVSLDTVGVWTASDGWVAQKLSGEVPAGRLGATLVAHPSLDMLVLHGGSEYDSASGNITPSQMLATLNTKTWEWSQPANIKPASGLAYHTSVVTPSGVMITAFGMGSDGAPTADVHYLDMRSQNAADWEWTKDWSPSLLGQNTPLAAAAPSTKKTNTAAIAAPVVILTVILLPLAMWLWRRHQRNKRKRRLASHFSFSTQEDNGHFNNFNGGRTGNAYPSSSWSSNMRSAIERVFRRGSGAGVGDDGTIASRELVQVSPSELVSSQNEKNWEEIDFGLGRVDQDRREATYTNLPRRGTPRSLSRRDSFQHPGSPEVEPYMPVASTMYDDDAQLIHLDDSPRLGSPRSDGQHRLSPDHEQSPFRDRDSGMSDAAADAATVDDWNALARSMESRPAFRPLSPSATLGSHQHSPEMYTPVSAAPSLPPMEFPSSPMIHGTMSSVRTQRIPSTQRFPSTQRLPSATHQRVPSDSASSTTRHLAGARRPSVAGERRISAGSFNRNRNPNRLSPLRVVNTDDQNQ</sequence>
<dbReference type="AlphaFoldDB" id="A0AA48QVY1"/>